<evidence type="ECO:0000256" key="1">
    <source>
        <dbReference type="ARBA" id="ARBA00001917"/>
    </source>
</evidence>
<evidence type="ECO:0000256" key="2">
    <source>
        <dbReference type="ARBA" id="ARBA00007118"/>
    </source>
</evidence>
<dbReference type="Pfam" id="PF00881">
    <property type="entry name" value="Nitroreductase"/>
    <property type="match status" value="1"/>
</dbReference>
<name>A0A268F1Z5_9BACL</name>
<dbReference type="InterPro" id="IPR000415">
    <property type="entry name" value="Nitroreductase-like"/>
</dbReference>
<dbReference type="Proteomes" id="UP000435177">
    <property type="component" value="Unassembled WGS sequence"/>
</dbReference>
<evidence type="ECO:0000313" key="12">
    <source>
        <dbReference type="Proteomes" id="UP000435177"/>
    </source>
</evidence>
<comment type="similarity">
    <text evidence="2">Belongs to the nitroreductase family.</text>
</comment>
<keyword evidence="3" id="KW-0285">Flavoprotein</keyword>
<evidence type="ECO:0000256" key="5">
    <source>
        <dbReference type="ARBA" id="ARBA00022857"/>
    </source>
</evidence>
<reference evidence="9 12" key="2">
    <citation type="submission" date="2019-11" db="EMBL/GenBank/DDBJ databases">
        <title>Draft genome sequences of five Paenibacillus species of dairy origin.</title>
        <authorList>
            <person name="Olajide A.M."/>
            <person name="Chen S."/>
            <person name="Lapointe G."/>
        </authorList>
    </citation>
    <scope>NUCLEOTIDE SEQUENCE [LARGE SCALE GENOMIC DNA]</scope>
    <source>
        <strain evidence="9 12">3CS1</strain>
    </source>
</reference>
<keyword evidence="6" id="KW-0560">Oxidoreductase</keyword>
<keyword evidence="12" id="KW-1185">Reference proteome</keyword>
<evidence type="ECO:0000256" key="6">
    <source>
        <dbReference type="ARBA" id="ARBA00023002"/>
    </source>
</evidence>
<evidence type="ECO:0000313" key="10">
    <source>
        <dbReference type="EMBL" id="PAD79390.1"/>
    </source>
</evidence>
<keyword evidence="7" id="KW-0520">NAD</keyword>
<evidence type="ECO:0000313" key="9">
    <source>
        <dbReference type="EMBL" id="MUG65873.1"/>
    </source>
</evidence>
<keyword evidence="5" id="KW-0521">NADP</keyword>
<dbReference type="OrthoDB" id="9804207at2"/>
<comment type="caution">
    <text evidence="10">The sequence shown here is derived from an EMBL/GenBank/DDBJ whole genome shotgun (WGS) entry which is preliminary data.</text>
</comment>
<dbReference type="InterPro" id="IPR026021">
    <property type="entry name" value="YdjA-like"/>
</dbReference>
<dbReference type="PANTHER" id="PTHR43821">
    <property type="entry name" value="NAD(P)H NITROREDUCTASE YDJA-RELATED"/>
    <property type="match status" value="1"/>
</dbReference>
<proteinExistence type="inferred from homology"/>
<evidence type="ECO:0000259" key="8">
    <source>
        <dbReference type="Pfam" id="PF00881"/>
    </source>
</evidence>
<accession>A0A268F1Z5</accession>
<dbReference type="CDD" id="cd02135">
    <property type="entry name" value="YdjA-like"/>
    <property type="match status" value="1"/>
</dbReference>
<dbReference type="SUPFAM" id="SSF55469">
    <property type="entry name" value="FMN-dependent nitroreductase-like"/>
    <property type="match status" value="2"/>
</dbReference>
<protein>
    <submittedName>
        <fullName evidence="10">Nitroreductase</fullName>
    </submittedName>
</protein>
<dbReference type="PANTHER" id="PTHR43821:SF1">
    <property type="entry name" value="NAD(P)H NITROREDUCTASE YDJA-RELATED"/>
    <property type="match status" value="1"/>
</dbReference>
<keyword evidence="4" id="KW-0288">FMN</keyword>
<organism evidence="10 11">
    <name type="scientific">Paenibacillus campinasensis</name>
    <dbReference type="NCBI Taxonomy" id="66347"/>
    <lineage>
        <taxon>Bacteria</taxon>
        <taxon>Bacillati</taxon>
        <taxon>Bacillota</taxon>
        <taxon>Bacilli</taxon>
        <taxon>Bacillales</taxon>
        <taxon>Paenibacillaceae</taxon>
        <taxon>Paenibacillus</taxon>
    </lineage>
</organism>
<dbReference type="RefSeq" id="WP_095263709.1">
    <property type="nucleotide sequence ID" value="NZ_NPBY01000012.1"/>
</dbReference>
<dbReference type="Gene3D" id="3.40.109.10">
    <property type="entry name" value="NADH Oxidase"/>
    <property type="match status" value="2"/>
</dbReference>
<evidence type="ECO:0000256" key="7">
    <source>
        <dbReference type="ARBA" id="ARBA00023027"/>
    </source>
</evidence>
<sequence length="342" mass="38440">MVAAITIKERRSIRKYNETPVAQELVISLLKEAASLYEAEGAAPCWRCIYYGTEASRLRLAESMVAKVRESGLGKLIPAKMVDMITKQAMDVPVQLIFIAEPGENERARDEHYAAVCSIMQNLQLLGWEQGLGMFWYTDPMVYGASFYKEIGLQDGERLAGILNMGYFDKIPRARRRTPAEKKWTEIGGGMRGSAVRANQARISSAAVLEVLNEAVWAPNDGMREPWRFIYVSEGDTAAEWRASSASNAEAFLVVVAKEEADLHKQEEDYAAVCCLIQNFQLLAKYRQWPVRRSIPAWTYDELWCKRLGVLPQERIVAVLELGGEGETISGAEATDLRISYR</sequence>
<dbReference type="InterPro" id="IPR029479">
    <property type="entry name" value="Nitroreductase"/>
</dbReference>
<evidence type="ECO:0000256" key="4">
    <source>
        <dbReference type="ARBA" id="ARBA00022643"/>
    </source>
</evidence>
<dbReference type="AlphaFoldDB" id="A0A268F1Z5"/>
<dbReference type="EMBL" id="WOAA01000004">
    <property type="protein sequence ID" value="MUG65873.1"/>
    <property type="molecule type" value="Genomic_DNA"/>
</dbReference>
<gene>
    <name evidence="10" type="ORF">CHH67_04055</name>
    <name evidence="9" type="ORF">GNP94_07605</name>
</gene>
<dbReference type="GO" id="GO:0016491">
    <property type="term" value="F:oxidoreductase activity"/>
    <property type="evidence" value="ECO:0007669"/>
    <property type="project" value="UniProtKB-KW"/>
</dbReference>
<feature type="domain" description="Nitroreductase" evidence="8">
    <location>
        <begin position="7"/>
        <end position="167"/>
    </location>
</feature>
<evidence type="ECO:0000313" key="11">
    <source>
        <dbReference type="Proteomes" id="UP000215596"/>
    </source>
</evidence>
<comment type="cofactor">
    <cofactor evidence="1">
        <name>FMN</name>
        <dbReference type="ChEBI" id="CHEBI:58210"/>
    </cofactor>
</comment>
<dbReference type="InterPro" id="IPR052530">
    <property type="entry name" value="NAD(P)H_nitroreductase"/>
</dbReference>
<reference evidence="10 11" key="1">
    <citation type="submission" date="2017-07" db="EMBL/GenBank/DDBJ databases">
        <title>Isolation and whole genome analysis of endospore-forming bacteria from heroin.</title>
        <authorList>
            <person name="Kalinowski J."/>
            <person name="Ahrens B."/>
            <person name="Al-Dilaimi A."/>
            <person name="Winkler A."/>
            <person name="Wibberg D."/>
            <person name="Schleenbecker U."/>
            <person name="Ruckert C."/>
            <person name="Wolfel R."/>
            <person name="Grass G."/>
        </authorList>
    </citation>
    <scope>NUCLEOTIDE SEQUENCE [LARGE SCALE GENOMIC DNA]</scope>
    <source>
        <strain evidence="10 11">7537-G1</strain>
    </source>
</reference>
<evidence type="ECO:0000256" key="3">
    <source>
        <dbReference type="ARBA" id="ARBA00022630"/>
    </source>
</evidence>
<dbReference type="EMBL" id="NPBY01000012">
    <property type="protein sequence ID" value="PAD79390.1"/>
    <property type="molecule type" value="Genomic_DNA"/>
</dbReference>
<dbReference type="Proteomes" id="UP000215596">
    <property type="component" value="Unassembled WGS sequence"/>
</dbReference>